<evidence type="ECO:0000259" key="2">
    <source>
        <dbReference type="Pfam" id="PF01323"/>
    </source>
</evidence>
<comment type="similarity">
    <text evidence="1">Belongs to the GST superfamily. NadH family.</text>
</comment>
<reference evidence="3" key="1">
    <citation type="submission" date="2022-06" db="EMBL/GenBank/DDBJ databases">
        <title>Sneathiella actinostolidae sp. nov., isolated from a sea anemonein the Western Pacific Ocean.</title>
        <authorList>
            <person name="Wei M.J."/>
        </authorList>
    </citation>
    <scope>NUCLEOTIDE SEQUENCE</scope>
    <source>
        <strain evidence="3">PHK-P5</strain>
    </source>
</reference>
<dbReference type="PANTHER" id="PTHR42943">
    <property type="entry name" value="GLUTATHIONE S-TRANSFERASE KAPPA"/>
    <property type="match status" value="1"/>
</dbReference>
<dbReference type="PIRSF" id="PIRSF006386">
    <property type="entry name" value="HCCAis_GSTk"/>
    <property type="match status" value="1"/>
</dbReference>
<dbReference type="EC" id="5.99.1.4" evidence="1"/>
<dbReference type="GO" id="GO:0016853">
    <property type="term" value="F:isomerase activity"/>
    <property type="evidence" value="ECO:0007669"/>
    <property type="project" value="UniProtKB-KW"/>
</dbReference>
<keyword evidence="4" id="KW-1185">Reference proteome</keyword>
<sequence length="201" mass="22594">MPLPIDFYFDFSSPYAYLGSRLIGPVAKKHGREVRWHPFMLGVAMKGEKTFPLTQYPLKGDYSRMDFDRTARRHNIPFNMPVDFPKVTLAASRGFLWIAVNDQPTAIAFAQKIFQAYFVDNRDISDPELVAGIAEEVGIDKSAFLEAIQSPTVKEAFKASVEEIVSGKKVFGAPYFVVDGEAFWGADRVGQLDDWLTEGGW</sequence>
<comment type="catalytic activity">
    <reaction evidence="1">
        <text>2-hydroxychromene-2-carboxylate = (3E)-4-(2-hydroxyphenyl)-2-oxobut-3-enoate</text>
        <dbReference type="Rhea" id="RHEA:27401"/>
        <dbReference type="ChEBI" id="CHEBI:59350"/>
        <dbReference type="ChEBI" id="CHEBI:59353"/>
        <dbReference type="EC" id="5.99.1.4"/>
    </reaction>
</comment>
<gene>
    <name evidence="3" type="ORF">NBZ79_13635</name>
</gene>
<dbReference type="PANTHER" id="PTHR42943:SF2">
    <property type="entry name" value="GLUTATHIONE S-TRANSFERASE KAPPA 1"/>
    <property type="match status" value="1"/>
</dbReference>
<evidence type="ECO:0000256" key="1">
    <source>
        <dbReference type="PIRNR" id="PIRNR006386"/>
    </source>
</evidence>
<dbReference type="InterPro" id="IPR036249">
    <property type="entry name" value="Thioredoxin-like_sf"/>
</dbReference>
<name>A0ABY4W280_9PROT</name>
<accession>A0ABY4W280</accession>
<evidence type="ECO:0000313" key="4">
    <source>
        <dbReference type="Proteomes" id="UP001056291"/>
    </source>
</evidence>
<proteinExistence type="inferred from homology"/>
<dbReference type="Gene3D" id="3.40.30.10">
    <property type="entry name" value="Glutaredoxin"/>
    <property type="match status" value="1"/>
</dbReference>
<dbReference type="EMBL" id="CP098747">
    <property type="protein sequence ID" value="USG60218.1"/>
    <property type="molecule type" value="Genomic_DNA"/>
</dbReference>
<evidence type="ECO:0000313" key="3">
    <source>
        <dbReference type="EMBL" id="USG60218.1"/>
    </source>
</evidence>
<dbReference type="InterPro" id="IPR044087">
    <property type="entry name" value="NahD-like"/>
</dbReference>
<dbReference type="InterPro" id="IPR051924">
    <property type="entry name" value="GST_Kappa/NadH"/>
</dbReference>
<protein>
    <recommendedName>
        <fullName evidence="1">2-hydroxychromene-2-carboxylate isomerase</fullName>
        <ecNumber evidence="1">5.99.1.4</ecNumber>
    </recommendedName>
</protein>
<organism evidence="3 4">
    <name type="scientific">Sneathiella marina</name>
    <dbReference type="NCBI Taxonomy" id="2950108"/>
    <lineage>
        <taxon>Bacteria</taxon>
        <taxon>Pseudomonadati</taxon>
        <taxon>Pseudomonadota</taxon>
        <taxon>Alphaproteobacteria</taxon>
        <taxon>Sneathiellales</taxon>
        <taxon>Sneathiellaceae</taxon>
        <taxon>Sneathiella</taxon>
    </lineage>
</organism>
<dbReference type="RefSeq" id="WP_251933025.1">
    <property type="nucleotide sequence ID" value="NZ_CP098747.1"/>
</dbReference>
<dbReference type="CDD" id="cd03022">
    <property type="entry name" value="DsbA_HCCA_Iso"/>
    <property type="match status" value="1"/>
</dbReference>
<dbReference type="SUPFAM" id="SSF52833">
    <property type="entry name" value="Thioredoxin-like"/>
    <property type="match status" value="1"/>
</dbReference>
<dbReference type="InterPro" id="IPR001853">
    <property type="entry name" value="DSBA-like_thioredoxin_dom"/>
</dbReference>
<keyword evidence="1 3" id="KW-0413">Isomerase</keyword>
<dbReference type="Proteomes" id="UP001056291">
    <property type="component" value="Chromosome"/>
</dbReference>
<feature type="domain" description="DSBA-like thioredoxin" evidence="2">
    <location>
        <begin position="5"/>
        <end position="194"/>
    </location>
</feature>
<dbReference type="Pfam" id="PF01323">
    <property type="entry name" value="DSBA"/>
    <property type="match status" value="1"/>
</dbReference>
<dbReference type="InterPro" id="IPR014440">
    <property type="entry name" value="HCCAis_GSTk"/>
</dbReference>